<accession>A0A061SBE5</accession>
<gene>
    <name evidence="2" type="ORF">TSPGSL018_10851</name>
</gene>
<feature type="transmembrane region" description="Helical" evidence="1">
    <location>
        <begin position="21"/>
        <end position="42"/>
    </location>
</feature>
<feature type="transmembrane region" description="Helical" evidence="1">
    <location>
        <begin position="68"/>
        <end position="94"/>
    </location>
</feature>
<keyword evidence="1" id="KW-0472">Membrane</keyword>
<evidence type="ECO:0000256" key="1">
    <source>
        <dbReference type="SAM" id="Phobius"/>
    </source>
</evidence>
<feature type="transmembrane region" description="Helical" evidence="1">
    <location>
        <begin position="158"/>
        <end position="183"/>
    </location>
</feature>
<keyword evidence="1" id="KW-0812">Transmembrane</keyword>
<evidence type="ECO:0000313" key="2">
    <source>
        <dbReference type="EMBL" id="JAC80185.1"/>
    </source>
</evidence>
<feature type="transmembrane region" description="Helical" evidence="1">
    <location>
        <begin position="118"/>
        <end position="138"/>
    </location>
</feature>
<organism evidence="2">
    <name type="scientific">Tetraselmis sp. GSL018</name>
    <dbReference type="NCBI Taxonomy" id="582737"/>
    <lineage>
        <taxon>Eukaryota</taxon>
        <taxon>Viridiplantae</taxon>
        <taxon>Chlorophyta</taxon>
        <taxon>core chlorophytes</taxon>
        <taxon>Chlorodendrophyceae</taxon>
        <taxon>Chlorodendrales</taxon>
        <taxon>Chlorodendraceae</taxon>
        <taxon>Tetraselmis</taxon>
    </lineage>
</organism>
<protein>
    <submittedName>
        <fullName evidence="2">Uncharacterized protein</fullName>
    </submittedName>
</protein>
<keyword evidence="1" id="KW-1133">Transmembrane helix</keyword>
<dbReference type="AlphaFoldDB" id="A0A061SBE5"/>
<feature type="transmembrane region" description="Helical" evidence="1">
    <location>
        <begin position="309"/>
        <end position="330"/>
    </location>
</feature>
<sequence length="358" mass="39349">MTDEATQVTDSSGVVSLGVDIGIFCSAGVAAVFSIAGCFYIAPYRCCPDWLCGFCQWRAGMQEFNSLWLVRVSILLTSSVLMISQMLSLSAVWLPNSVIPLWQIFGVDPTGMEELCRLSLALSLGVAEPFLLLTTLFACLASSRRKPCGMRATSNLQILVLALAATIPVALMQFTVAFSSAFLPADGMQEDQLLHYLVSVKQGREDSAICRADEVGVGGELGDRRLCISCLYPAASTMVSVFFVFAYLLSLWSVFDSMARAVLNRRLRRRLRVLQGLLTASLILGLALRGVGIVAGPNEVAFSMIRLCYFLTLLLYVEAICWTLVWWPILDARKADWRTELYWKAEELSTGSFHGDGD</sequence>
<proteinExistence type="predicted"/>
<dbReference type="PANTHER" id="PTHR34116:SF2">
    <property type="entry name" value="THH1_TOM1_TOM3 DOMAIN-CONTAINING PROTEIN"/>
    <property type="match status" value="1"/>
</dbReference>
<feature type="transmembrane region" description="Helical" evidence="1">
    <location>
        <begin position="276"/>
        <end position="297"/>
    </location>
</feature>
<feature type="transmembrane region" description="Helical" evidence="1">
    <location>
        <begin position="231"/>
        <end position="255"/>
    </location>
</feature>
<dbReference type="EMBL" id="GBEZ01005085">
    <property type="protein sequence ID" value="JAC80185.1"/>
    <property type="molecule type" value="Transcribed_RNA"/>
</dbReference>
<reference evidence="2" key="1">
    <citation type="submission" date="2014-05" db="EMBL/GenBank/DDBJ databases">
        <title>The transcriptome of the halophilic microalga Tetraselmis sp. GSL018 isolated from the Great Salt Lake, Utah.</title>
        <authorList>
            <person name="Jinkerson R.E."/>
            <person name="D'Adamo S."/>
            <person name="Posewitz M.C."/>
        </authorList>
    </citation>
    <scope>NUCLEOTIDE SEQUENCE</scope>
    <source>
        <strain evidence="2">GSL018</strain>
    </source>
</reference>
<dbReference type="PANTHER" id="PTHR34116">
    <property type="entry name" value="PLASMINOGEN ACTIVATOR INHIBITOR"/>
    <property type="match status" value="1"/>
</dbReference>
<name>A0A061SBE5_9CHLO</name>